<reference evidence="5 6" key="1">
    <citation type="submission" date="2018-07" db="EMBL/GenBank/DDBJ databases">
        <title>Leeuwenhoekiella genomics.</title>
        <authorList>
            <person name="Tahon G."/>
            <person name="Willems A."/>
        </authorList>
    </citation>
    <scope>NUCLEOTIDE SEQUENCE [LARGE SCALE GENOMIC DNA]</scope>
    <source>
        <strain evidence="5 6">LMG 22550</strain>
    </source>
</reference>
<comment type="caution">
    <text evidence="5">The sequence shown here is derived from an EMBL/GenBank/DDBJ whole genome shotgun (WGS) entry which is preliminary data.</text>
</comment>
<keyword evidence="3 4" id="KW-0326">Glycosidase</keyword>
<dbReference type="PANTHER" id="PTHR34983:SF2">
    <property type="entry name" value="ENDO-BETA-1,4-GALACTANASE"/>
    <property type="match status" value="1"/>
</dbReference>
<dbReference type="InterPro" id="IPR011683">
    <property type="entry name" value="Glyco_hydro_53"/>
</dbReference>
<dbReference type="InterPro" id="IPR017853">
    <property type="entry name" value="GH"/>
</dbReference>
<dbReference type="EC" id="3.2.1.89" evidence="4"/>
<dbReference type="PANTHER" id="PTHR34983">
    <property type="entry name" value="ARABINOGALACTAN ENDO-BETA-1,4-GALACTANASE A"/>
    <property type="match status" value="1"/>
</dbReference>
<protein>
    <recommendedName>
        <fullName evidence="4">Arabinogalactan endo-beta-1,4-galactanase</fullName>
        <ecNumber evidence="4">3.2.1.89</ecNumber>
    </recommendedName>
</protein>
<comment type="similarity">
    <text evidence="1 4">Belongs to the glycosyl hydrolase 53 family.</text>
</comment>
<organism evidence="5 6">
    <name type="scientific">Leeuwenhoekiella aequorea</name>
    <dbReference type="NCBI Taxonomy" id="283736"/>
    <lineage>
        <taxon>Bacteria</taxon>
        <taxon>Pseudomonadati</taxon>
        <taxon>Bacteroidota</taxon>
        <taxon>Flavobacteriia</taxon>
        <taxon>Flavobacteriales</taxon>
        <taxon>Flavobacteriaceae</taxon>
        <taxon>Leeuwenhoekiella</taxon>
    </lineage>
</organism>
<dbReference type="SUPFAM" id="SSF51445">
    <property type="entry name" value="(Trans)glycosidases"/>
    <property type="match status" value="1"/>
</dbReference>
<evidence type="ECO:0000256" key="2">
    <source>
        <dbReference type="ARBA" id="ARBA00022801"/>
    </source>
</evidence>
<dbReference type="GO" id="GO:0015926">
    <property type="term" value="F:glucosidase activity"/>
    <property type="evidence" value="ECO:0007669"/>
    <property type="project" value="InterPro"/>
</dbReference>
<dbReference type="AlphaFoldDB" id="A0A4Q0P4G9"/>
<sequence>MDSSRINIFYLKLFFSLFLATLSFLSCKRSDLKNQIQQPKAPILGADLSYVNEIEDASAFFTSEGDTIDPYSYFAEKGANIIRLRLWHNPEHSPYSNFEDVKRSIKRAHDAGVAVLLDFHYSDFWVDPQKQERPKAWDEIQDNQVMADSIYNYTYQTLIKLAKENLQPQWVQVGNETNIEILQAKNSENNDTINWRRNALLLNKGVKAVRDFSQSSNSAIKIVLHIAQPENALNWFKDAQTNDVTDFDIIGLSYYSKWSTYALGDLHRAIDSLKTTYKKEVVVVETAYPHTLKNIDAAGNILGEDAIIPNFPATPQGQKNYLIKLTNEVLKAGGLGVIYWEPAWVTSSSSTLWGTGSHWDNATFFDAFNSNEALPAFDFFNKENYKYAEKE</sequence>
<dbReference type="Proteomes" id="UP000289238">
    <property type="component" value="Unassembled WGS sequence"/>
</dbReference>
<name>A0A4Q0P4G9_9FLAO</name>
<dbReference type="GO" id="GO:0045490">
    <property type="term" value="P:pectin catabolic process"/>
    <property type="evidence" value="ECO:0007669"/>
    <property type="project" value="TreeGrafter"/>
</dbReference>
<dbReference type="PROSITE" id="PS51257">
    <property type="entry name" value="PROKAR_LIPOPROTEIN"/>
    <property type="match status" value="1"/>
</dbReference>
<comment type="catalytic activity">
    <reaction evidence="4">
        <text>The enzyme specifically hydrolyzes (1-&gt;4)-beta-D-galactosidic linkages in type I arabinogalactans.</text>
        <dbReference type="EC" id="3.2.1.89"/>
    </reaction>
</comment>
<evidence type="ECO:0000313" key="5">
    <source>
        <dbReference type="EMBL" id="RXG21474.1"/>
    </source>
</evidence>
<evidence type="ECO:0000256" key="4">
    <source>
        <dbReference type="RuleBase" id="RU361192"/>
    </source>
</evidence>
<dbReference type="Pfam" id="PF07745">
    <property type="entry name" value="Glyco_hydro_53"/>
    <property type="match status" value="1"/>
</dbReference>
<dbReference type="Gene3D" id="3.20.20.80">
    <property type="entry name" value="Glycosidases"/>
    <property type="match status" value="1"/>
</dbReference>
<evidence type="ECO:0000256" key="3">
    <source>
        <dbReference type="ARBA" id="ARBA00023295"/>
    </source>
</evidence>
<evidence type="ECO:0000256" key="1">
    <source>
        <dbReference type="ARBA" id="ARBA00010687"/>
    </source>
</evidence>
<dbReference type="GO" id="GO:0031218">
    <property type="term" value="F:arabinogalactan endo-1,4-beta-galactosidase activity"/>
    <property type="evidence" value="ECO:0007669"/>
    <property type="project" value="UniProtKB-EC"/>
</dbReference>
<keyword evidence="2 4" id="KW-0378">Hydrolase</keyword>
<gene>
    <name evidence="5" type="ORF">DSM00_2321</name>
</gene>
<keyword evidence="6" id="KW-1185">Reference proteome</keyword>
<evidence type="ECO:0000313" key="6">
    <source>
        <dbReference type="Proteomes" id="UP000289238"/>
    </source>
</evidence>
<proteinExistence type="inferred from homology"/>
<dbReference type="EMBL" id="QOVM01000005">
    <property type="protein sequence ID" value="RXG21474.1"/>
    <property type="molecule type" value="Genomic_DNA"/>
</dbReference>
<accession>A0A4Q0P4G9</accession>